<reference evidence="4" key="1">
    <citation type="journal article" date="2012" name="Nat. Genet.">
        <title>Whole-genome sequence of Schistosoma haematobium.</title>
        <authorList>
            <person name="Young N.D."/>
            <person name="Jex A.R."/>
            <person name="Li B."/>
            <person name="Liu S."/>
            <person name="Yang L."/>
            <person name="Xiong Z."/>
            <person name="Li Y."/>
            <person name="Cantacessi C."/>
            <person name="Hall R.S."/>
            <person name="Xu X."/>
            <person name="Chen F."/>
            <person name="Wu X."/>
            <person name="Zerlotini A."/>
            <person name="Oliveira G."/>
            <person name="Hofmann A."/>
            <person name="Zhang G."/>
            <person name="Fang X."/>
            <person name="Kang Y."/>
            <person name="Campbell B.E."/>
            <person name="Loukas A."/>
            <person name="Ranganathan S."/>
            <person name="Rollinson D."/>
            <person name="Rinaldi G."/>
            <person name="Brindley P.J."/>
            <person name="Yang H."/>
            <person name="Wang J."/>
            <person name="Wang J."/>
            <person name="Gasser R.B."/>
        </authorList>
    </citation>
    <scope>NUCLEOTIDE SEQUENCE</scope>
</reference>
<dbReference type="EMBL" id="AMPZ03000001">
    <property type="protein sequence ID" value="KAH9595191.1"/>
    <property type="molecule type" value="Genomic_DNA"/>
</dbReference>
<sequence length="215" mass="25086">MDSKFKLMDDDKENNNELSLDVEQAIRSSSIMSKAPIVKFLNKFHGSLAPFAGVYCYKVWVSDEPPNRSRHYAYQVITTNSIQKVYVTSMRVWPITFSFRPPVTPMNFWIRITPLFSYAEKCGEVVQRFGNFYFIFYTLGAKNTRFKHLVPTYRRENHLLKFLGKVRNMCWAAPSQIALVTKLPSVHLLMCSISFTPSQKLHLTPPIRISHYYQK</sequence>
<keyword evidence="1" id="KW-0805">Transcription regulation</keyword>
<reference evidence="4" key="2">
    <citation type="journal article" date="2019" name="Gigascience">
        <title>High-quality Schistosoma haematobium genome achieved by single-molecule and long-range sequencing.</title>
        <authorList>
            <person name="Stroehlein A.J."/>
            <person name="Korhonen P.K."/>
            <person name="Chong T.M."/>
            <person name="Lim Y.L."/>
            <person name="Chan K.G."/>
            <person name="Webster B."/>
            <person name="Rollinson D."/>
            <person name="Brindley P.J."/>
            <person name="Gasser R.B."/>
            <person name="Young N.D."/>
        </authorList>
    </citation>
    <scope>NUCLEOTIDE SEQUENCE</scope>
</reference>
<dbReference type="GO" id="GO:0005634">
    <property type="term" value="C:nucleus"/>
    <property type="evidence" value="ECO:0007669"/>
    <property type="project" value="InterPro"/>
</dbReference>
<keyword evidence="5" id="KW-1185">Reference proteome</keyword>
<dbReference type="GeneID" id="24590706"/>
<gene>
    <name evidence="4" type="primary">P53</name>
    <name evidence="4" type="ORF">MS3_00009910</name>
</gene>
<dbReference type="GO" id="GO:0003700">
    <property type="term" value="F:DNA-binding transcription factor activity"/>
    <property type="evidence" value="ECO:0007669"/>
    <property type="project" value="InterPro"/>
</dbReference>
<dbReference type="InterPro" id="IPR012346">
    <property type="entry name" value="p53/RUNT-type_TF_DNA-bd_sf"/>
</dbReference>
<reference evidence="4" key="4">
    <citation type="journal article" date="2022" name="PLoS Pathog.">
        <title>Chromosome-level genome of Schistosoma haematobium underpins genome-wide explorations of molecular variation.</title>
        <authorList>
            <person name="Stroehlein A.J."/>
            <person name="Korhonen P.K."/>
            <person name="Lee V.V."/>
            <person name="Ralph S.A."/>
            <person name="Mentink-Kane M."/>
            <person name="You H."/>
            <person name="McManus D.P."/>
            <person name="Tchuente L.T."/>
            <person name="Stothard J.R."/>
            <person name="Kaur P."/>
            <person name="Dudchenko O."/>
            <person name="Aiden E.L."/>
            <person name="Yang B."/>
            <person name="Yang H."/>
            <person name="Emery A.M."/>
            <person name="Webster B.L."/>
            <person name="Brindley P.J."/>
            <person name="Rollinson D."/>
            <person name="Chang B.C.H."/>
            <person name="Gasser R.B."/>
            <person name="Young N.D."/>
        </authorList>
    </citation>
    <scope>NUCLEOTIDE SEQUENCE</scope>
</reference>
<dbReference type="Gene3D" id="2.60.40.720">
    <property type="match status" value="1"/>
</dbReference>
<dbReference type="RefSeq" id="XP_051074168.1">
    <property type="nucleotide sequence ID" value="XM_051218316.1"/>
</dbReference>
<keyword evidence="4" id="KW-0238">DNA-binding</keyword>
<evidence type="ECO:0000313" key="4">
    <source>
        <dbReference type="EMBL" id="KAH9595191.1"/>
    </source>
</evidence>
<evidence type="ECO:0000256" key="3">
    <source>
        <dbReference type="ARBA" id="ARBA00023242"/>
    </source>
</evidence>
<keyword evidence="2" id="KW-0804">Transcription</keyword>
<dbReference type="GO" id="GO:0003677">
    <property type="term" value="F:DNA binding"/>
    <property type="evidence" value="ECO:0007669"/>
    <property type="project" value="UniProtKB-KW"/>
</dbReference>
<keyword evidence="3" id="KW-0539">Nucleus</keyword>
<evidence type="ECO:0000313" key="5">
    <source>
        <dbReference type="Proteomes" id="UP000471633"/>
    </source>
</evidence>
<organism evidence="4 5">
    <name type="scientific">Schistosoma haematobium</name>
    <name type="common">Blood fluke</name>
    <dbReference type="NCBI Taxonomy" id="6185"/>
    <lineage>
        <taxon>Eukaryota</taxon>
        <taxon>Metazoa</taxon>
        <taxon>Spiralia</taxon>
        <taxon>Lophotrochozoa</taxon>
        <taxon>Platyhelminthes</taxon>
        <taxon>Trematoda</taxon>
        <taxon>Digenea</taxon>
        <taxon>Strigeidida</taxon>
        <taxon>Schistosomatoidea</taxon>
        <taxon>Schistosomatidae</taxon>
        <taxon>Schistosoma</taxon>
    </lineage>
</organism>
<name>A0A922LWA2_SCHHA</name>
<evidence type="ECO:0000256" key="1">
    <source>
        <dbReference type="ARBA" id="ARBA00023015"/>
    </source>
</evidence>
<comment type="caution">
    <text evidence="4">The sequence shown here is derived from an EMBL/GenBank/DDBJ whole genome shotgun (WGS) entry which is preliminary data.</text>
</comment>
<dbReference type="CTD" id="2768677"/>
<protein>
    <submittedName>
        <fullName evidence="4">P53 DNA-binding domain</fullName>
    </submittedName>
</protein>
<accession>A0A922LWA2</accession>
<evidence type="ECO:0000256" key="2">
    <source>
        <dbReference type="ARBA" id="ARBA00023163"/>
    </source>
</evidence>
<reference evidence="4" key="3">
    <citation type="submission" date="2021-06" db="EMBL/GenBank/DDBJ databases">
        <title>Chromosome-level genome assembly for S. haematobium.</title>
        <authorList>
            <person name="Stroehlein A.J."/>
        </authorList>
    </citation>
    <scope>NUCLEOTIDE SEQUENCE</scope>
</reference>
<dbReference type="Proteomes" id="UP000471633">
    <property type="component" value="Unassembled WGS sequence"/>
</dbReference>
<dbReference type="AlphaFoldDB" id="A0A922LWA2"/>
<proteinExistence type="predicted"/>